<evidence type="ECO:0000256" key="3">
    <source>
        <dbReference type="ARBA" id="ARBA00022989"/>
    </source>
</evidence>
<evidence type="ECO:0000313" key="10">
    <source>
        <dbReference type="EMBL" id="WAR23198.1"/>
    </source>
</evidence>
<dbReference type="InterPro" id="IPR017452">
    <property type="entry name" value="GPCR_Rhodpsn_7TM"/>
</dbReference>
<feature type="transmembrane region" description="Helical" evidence="8">
    <location>
        <begin position="13"/>
        <end position="34"/>
    </location>
</feature>
<gene>
    <name evidence="10" type="ORF">MAR_036867</name>
</gene>
<dbReference type="PANTHER" id="PTHR45695:SF9">
    <property type="entry name" value="LEUCOKININ RECEPTOR"/>
    <property type="match status" value="1"/>
</dbReference>
<reference evidence="10" key="1">
    <citation type="submission" date="2022-11" db="EMBL/GenBank/DDBJ databases">
        <title>Centuries of genome instability and evolution in soft-shell clam transmissible cancer (bioRxiv).</title>
        <authorList>
            <person name="Hart S.F.M."/>
            <person name="Yonemitsu M.A."/>
            <person name="Giersch R.M."/>
            <person name="Beal B.F."/>
            <person name="Arriagada G."/>
            <person name="Davis B.W."/>
            <person name="Ostrander E.A."/>
            <person name="Goff S.P."/>
            <person name="Metzger M.J."/>
        </authorList>
    </citation>
    <scope>NUCLEOTIDE SEQUENCE</scope>
    <source>
        <strain evidence="10">MELC-2E11</strain>
        <tissue evidence="10">Siphon/mantle</tissue>
    </source>
</reference>
<dbReference type="InterPro" id="IPR000276">
    <property type="entry name" value="GPCR_Rhodpsn"/>
</dbReference>
<keyword evidence="11" id="KW-1185">Reference proteome</keyword>
<dbReference type="Proteomes" id="UP001164746">
    <property type="component" value="Chromosome 13"/>
</dbReference>
<evidence type="ECO:0000256" key="2">
    <source>
        <dbReference type="ARBA" id="ARBA00022692"/>
    </source>
</evidence>
<dbReference type="PANTHER" id="PTHR45695">
    <property type="entry name" value="LEUCOKININ RECEPTOR-RELATED"/>
    <property type="match status" value="1"/>
</dbReference>
<accession>A0ABY7FR24</accession>
<organism evidence="10 11">
    <name type="scientific">Mya arenaria</name>
    <name type="common">Soft-shell clam</name>
    <dbReference type="NCBI Taxonomy" id="6604"/>
    <lineage>
        <taxon>Eukaryota</taxon>
        <taxon>Metazoa</taxon>
        <taxon>Spiralia</taxon>
        <taxon>Lophotrochozoa</taxon>
        <taxon>Mollusca</taxon>
        <taxon>Bivalvia</taxon>
        <taxon>Autobranchia</taxon>
        <taxon>Heteroconchia</taxon>
        <taxon>Euheterodonta</taxon>
        <taxon>Imparidentia</taxon>
        <taxon>Neoheterodontei</taxon>
        <taxon>Myida</taxon>
        <taxon>Myoidea</taxon>
        <taxon>Myidae</taxon>
        <taxon>Mya</taxon>
    </lineage>
</organism>
<dbReference type="PROSITE" id="PS50262">
    <property type="entry name" value="G_PROTEIN_RECEP_F1_2"/>
    <property type="match status" value="1"/>
</dbReference>
<dbReference type="EMBL" id="CP111024">
    <property type="protein sequence ID" value="WAR23198.1"/>
    <property type="molecule type" value="Genomic_DNA"/>
</dbReference>
<keyword evidence="5 8" id="KW-0472">Membrane</keyword>
<feature type="domain" description="G-protein coupled receptors family 1 profile" evidence="9">
    <location>
        <begin position="1"/>
        <end position="72"/>
    </location>
</feature>
<comment type="subcellular location">
    <subcellularLocation>
        <location evidence="1">Membrane</location>
        <topology evidence="1">Multi-pass membrane protein</topology>
    </subcellularLocation>
</comment>
<protein>
    <submittedName>
        <fullName evidence="10">GPR54-like protein</fullName>
    </submittedName>
</protein>
<evidence type="ECO:0000256" key="4">
    <source>
        <dbReference type="ARBA" id="ARBA00023040"/>
    </source>
</evidence>
<evidence type="ECO:0000313" key="11">
    <source>
        <dbReference type="Proteomes" id="UP001164746"/>
    </source>
</evidence>
<keyword evidence="7" id="KW-0807">Transducer</keyword>
<dbReference type="SUPFAM" id="SSF81321">
    <property type="entry name" value="Family A G protein-coupled receptor-like"/>
    <property type="match status" value="1"/>
</dbReference>
<dbReference type="Gene3D" id="1.20.1070.10">
    <property type="entry name" value="Rhodopsin 7-helix transmembrane proteins"/>
    <property type="match status" value="1"/>
</dbReference>
<evidence type="ECO:0000259" key="9">
    <source>
        <dbReference type="PROSITE" id="PS50262"/>
    </source>
</evidence>
<keyword evidence="2 8" id="KW-0812">Transmembrane</keyword>
<evidence type="ECO:0000256" key="6">
    <source>
        <dbReference type="ARBA" id="ARBA00023170"/>
    </source>
</evidence>
<evidence type="ECO:0000256" key="5">
    <source>
        <dbReference type="ARBA" id="ARBA00023136"/>
    </source>
</evidence>
<evidence type="ECO:0000256" key="1">
    <source>
        <dbReference type="ARBA" id="ARBA00004141"/>
    </source>
</evidence>
<dbReference type="Pfam" id="PF00001">
    <property type="entry name" value="7tm_1"/>
    <property type="match status" value="1"/>
</dbReference>
<keyword evidence="3 8" id="KW-1133">Transmembrane helix</keyword>
<feature type="non-terminal residue" evidence="10">
    <location>
        <position position="1"/>
    </location>
</feature>
<keyword evidence="4" id="KW-0297">G-protein coupled receptor</keyword>
<dbReference type="PRINTS" id="PR00237">
    <property type="entry name" value="GPCRRHODOPSN"/>
</dbReference>
<keyword evidence="6" id="KW-0675">Receptor</keyword>
<proteinExistence type="predicted"/>
<sequence length="135" mass="15810">YIKNNCYGTYPQVVKMLVTVVVLFILCWGPKLILELFKRLRLDFVYYPEVFQAQIGIYCLTYVQSCVNPVIYGLMCRNFRQSLKYACSTLCSCKRSKDDINVILENFSLEVESRYSADNYKKSINRHGTSHMHVH</sequence>
<evidence type="ECO:0000256" key="8">
    <source>
        <dbReference type="SAM" id="Phobius"/>
    </source>
</evidence>
<name>A0ABY7FR24_MYAAR</name>
<evidence type="ECO:0000256" key="7">
    <source>
        <dbReference type="ARBA" id="ARBA00023224"/>
    </source>
</evidence>